<keyword evidence="4" id="KW-1185">Reference proteome</keyword>
<dbReference type="Gene3D" id="3.30.230.10">
    <property type="match status" value="1"/>
</dbReference>
<proteinExistence type="predicted"/>
<evidence type="ECO:0000313" key="3">
    <source>
        <dbReference type="EMBL" id="AKV58944.1"/>
    </source>
</evidence>
<dbReference type="PATRIC" id="fig|156976.3.peg.1386"/>
<dbReference type="KEGG" id="crie:AK829_06955"/>
<dbReference type="GO" id="GO:0006508">
    <property type="term" value="P:proteolysis"/>
    <property type="evidence" value="ECO:0007669"/>
    <property type="project" value="InterPro"/>
</dbReference>
<feature type="domain" description="PDZ" evidence="2">
    <location>
        <begin position="152"/>
        <end position="226"/>
    </location>
</feature>
<dbReference type="Gene3D" id="2.30.42.10">
    <property type="match status" value="1"/>
</dbReference>
<protein>
    <submittedName>
        <fullName evidence="3">Signal protein PDZ</fullName>
    </submittedName>
</protein>
<dbReference type="Pfam" id="PF13180">
    <property type="entry name" value="PDZ_2"/>
    <property type="match status" value="1"/>
</dbReference>
<dbReference type="STRING" id="156976.AK829_06955"/>
<feature type="region of interest" description="Disordered" evidence="1">
    <location>
        <begin position="1"/>
        <end position="28"/>
    </location>
</feature>
<dbReference type="AlphaFoldDB" id="A0A0K1RC07"/>
<dbReference type="InterPro" id="IPR001478">
    <property type="entry name" value="PDZ"/>
</dbReference>
<name>A0A0K1RC07_9CORY</name>
<evidence type="ECO:0000259" key="2">
    <source>
        <dbReference type="SMART" id="SM00228"/>
    </source>
</evidence>
<dbReference type="InterPro" id="IPR027065">
    <property type="entry name" value="Lon_Prtase"/>
</dbReference>
<sequence>MTTVVHPSPEPSQQPPARKPESPDPRNTRRAAIAWGAVPVAVLMGLLTVDHIPGTDISLTVPFAAQGPGPMFDTLGEVAGEPVVRIDGAETDQTSGTLNMTTVSVRTNMTLLQTLNRWITTDDTIVPVEQVMPRDLSPEEVKEYNTRAFVASEASATVAAMNYLGRPTRVVIHEVVDGAAAHGKLEAEDTITAINGQAVTKPGEVQELVRALKPGDDVAVTVMRGEGAGAEEHTVDVTLGENPHEKDVAMLGILMTSEPGDGVEVTYNLNDVGGPSAGMIFALAVIDKLSPGELTHGRTVAGTGTINEEGQVGPIGGITHKLAGARDGGVELFLAPAGNCAEASRVDSGEMVVAKVATLDDAVKALDDFAAGRDVPTCEAN</sequence>
<dbReference type="GO" id="GO:0005524">
    <property type="term" value="F:ATP binding"/>
    <property type="evidence" value="ECO:0007669"/>
    <property type="project" value="InterPro"/>
</dbReference>
<dbReference type="InterPro" id="IPR020568">
    <property type="entry name" value="Ribosomal_Su5_D2-typ_SF"/>
</dbReference>
<dbReference type="GO" id="GO:0004252">
    <property type="term" value="F:serine-type endopeptidase activity"/>
    <property type="evidence" value="ECO:0007669"/>
    <property type="project" value="InterPro"/>
</dbReference>
<evidence type="ECO:0000256" key="1">
    <source>
        <dbReference type="SAM" id="MobiDB-lite"/>
    </source>
</evidence>
<dbReference type="GO" id="GO:0030163">
    <property type="term" value="P:protein catabolic process"/>
    <property type="evidence" value="ECO:0007669"/>
    <property type="project" value="InterPro"/>
</dbReference>
<dbReference type="Proteomes" id="UP000060016">
    <property type="component" value="Chromosome"/>
</dbReference>
<dbReference type="GO" id="GO:0004176">
    <property type="term" value="F:ATP-dependent peptidase activity"/>
    <property type="evidence" value="ECO:0007669"/>
    <property type="project" value="InterPro"/>
</dbReference>
<feature type="compositionally biased region" description="Basic and acidic residues" evidence="1">
    <location>
        <begin position="18"/>
        <end position="27"/>
    </location>
</feature>
<dbReference type="InterPro" id="IPR008269">
    <property type="entry name" value="Lon_proteolytic"/>
</dbReference>
<dbReference type="Pfam" id="PF05362">
    <property type="entry name" value="Lon_C"/>
    <property type="match status" value="1"/>
</dbReference>
<organism evidence="3 4">
    <name type="scientific">Corynebacterium riegelii</name>
    <dbReference type="NCBI Taxonomy" id="156976"/>
    <lineage>
        <taxon>Bacteria</taxon>
        <taxon>Bacillati</taxon>
        <taxon>Actinomycetota</taxon>
        <taxon>Actinomycetes</taxon>
        <taxon>Mycobacteriales</taxon>
        <taxon>Corynebacteriaceae</taxon>
        <taxon>Corynebacterium</taxon>
    </lineage>
</organism>
<dbReference type="PANTHER" id="PTHR10046">
    <property type="entry name" value="ATP DEPENDENT LON PROTEASE FAMILY MEMBER"/>
    <property type="match status" value="1"/>
</dbReference>
<dbReference type="EMBL" id="CP012342">
    <property type="protein sequence ID" value="AKV58944.1"/>
    <property type="molecule type" value="Genomic_DNA"/>
</dbReference>
<dbReference type="SUPFAM" id="SSF54211">
    <property type="entry name" value="Ribosomal protein S5 domain 2-like"/>
    <property type="match status" value="1"/>
</dbReference>
<reference evidence="3 4" key="1">
    <citation type="submission" date="2015-08" db="EMBL/GenBank/DDBJ databases">
        <authorList>
            <person name="Babu N.S."/>
            <person name="Beckwith C.J."/>
            <person name="Beseler K.G."/>
            <person name="Brison A."/>
            <person name="Carone J.V."/>
            <person name="Caskin T.P."/>
            <person name="Diamond M."/>
            <person name="Durham M.E."/>
            <person name="Foxe J.M."/>
            <person name="Go M."/>
            <person name="Henderson B.A."/>
            <person name="Jones I.B."/>
            <person name="McGettigan J.A."/>
            <person name="Micheletti S.J."/>
            <person name="Nasrallah M.E."/>
            <person name="Ortiz D."/>
            <person name="Piller C.R."/>
            <person name="Privatt S.R."/>
            <person name="Schneider S.L."/>
            <person name="Sharp S."/>
            <person name="Smith T.C."/>
            <person name="Stanton J.D."/>
            <person name="Ullery H.E."/>
            <person name="Wilson R.J."/>
            <person name="Serrano M.G."/>
            <person name="Buck G."/>
            <person name="Lee V."/>
            <person name="Wang Y."/>
            <person name="Carvalho R."/>
            <person name="Voegtly L."/>
            <person name="Shi R."/>
            <person name="Duckworth R."/>
            <person name="Johnson A."/>
            <person name="Loviza R."/>
            <person name="Walstead R."/>
            <person name="Shah Z."/>
            <person name="Kiflezghi M."/>
            <person name="Wade K."/>
            <person name="Ball S.L."/>
            <person name="Bradley K.W."/>
            <person name="Asai D.J."/>
            <person name="Bowman C.A."/>
            <person name="Russell D.A."/>
            <person name="Pope W.H."/>
            <person name="Jacobs-Sera D."/>
            <person name="Hendrix R.W."/>
            <person name="Hatfull G.F."/>
        </authorList>
    </citation>
    <scope>NUCLEOTIDE SEQUENCE [LARGE SCALE GENOMIC DNA]</scope>
    <source>
        <strain evidence="3 4">PUDD_83A45</strain>
    </source>
</reference>
<dbReference type="SMART" id="SM00228">
    <property type="entry name" value="PDZ"/>
    <property type="match status" value="1"/>
</dbReference>
<gene>
    <name evidence="3" type="ORF">AK829_06955</name>
</gene>
<evidence type="ECO:0000313" key="4">
    <source>
        <dbReference type="Proteomes" id="UP000060016"/>
    </source>
</evidence>
<dbReference type="SUPFAM" id="SSF50156">
    <property type="entry name" value="PDZ domain-like"/>
    <property type="match status" value="1"/>
</dbReference>
<dbReference type="InterPro" id="IPR036034">
    <property type="entry name" value="PDZ_sf"/>
</dbReference>
<dbReference type="InterPro" id="IPR014721">
    <property type="entry name" value="Ribsml_uS5_D2-typ_fold_subgr"/>
</dbReference>
<accession>A0A0K1RC07</accession>